<evidence type="ECO:0000256" key="1">
    <source>
        <dbReference type="SAM" id="Phobius"/>
    </source>
</evidence>
<evidence type="ECO:0000313" key="3">
    <source>
        <dbReference type="Proteomes" id="UP000808215"/>
    </source>
</evidence>
<evidence type="ECO:0000313" key="2">
    <source>
        <dbReference type="EMBL" id="MBJ9691454.1"/>
    </source>
</evidence>
<keyword evidence="1" id="KW-1133">Transmembrane helix</keyword>
<keyword evidence="3" id="KW-1185">Reference proteome</keyword>
<dbReference type="EMBL" id="JADVKH010000151">
    <property type="protein sequence ID" value="MBJ9691454.1"/>
    <property type="molecule type" value="Genomic_DNA"/>
</dbReference>
<feature type="transmembrane region" description="Helical" evidence="1">
    <location>
        <begin position="19"/>
        <end position="38"/>
    </location>
</feature>
<dbReference type="Proteomes" id="UP000808215">
    <property type="component" value="Unassembled WGS sequence"/>
</dbReference>
<reference evidence="2 3" key="1">
    <citation type="submission" date="2020-11" db="EMBL/GenBank/DDBJ databases">
        <title>Enhanced detection system for hospital associated transmission using whole genome sequencing surveillance.</title>
        <authorList>
            <person name="Harrison L.H."/>
            <person name="Van Tyne D."/>
            <person name="Marsh J.W."/>
            <person name="Griffith M.P."/>
            <person name="Snyder D.J."/>
            <person name="Cooper V.S."/>
            <person name="Mustapha M."/>
        </authorList>
    </citation>
    <scope>NUCLEOTIDE SEQUENCE [LARGE SCALE GENOMIC DNA]</scope>
    <source>
        <strain evidence="2 3">BC00020</strain>
    </source>
</reference>
<organism evidence="2 3">
    <name type="scientific">Burkholderia vietnamiensis</name>
    <dbReference type="NCBI Taxonomy" id="60552"/>
    <lineage>
        <taxon>Bacteria</taxon>
        <taxon>Pseudomonadati</taxon>
        <taxon>Pseudomonadota</taxon>
        <taxon>Betaproteobacteria</taxon>
        <taxon>Burkholderiales</taxon>
        <taxon>Burkholderiaceae</taxon>
        <taxon>Burkholderia</taxon>
        <taxon>Burkholderia cepacia complex</taxon>
    </lineage>
</organism>
<feature type="transmembrane region" description="Helical" evidence="1">
    <location>
        <begin position="85"/>
        <end position="105"/>
    </location>
</feature>
<keyword evidence="1" id="KW-0472">Membrane</keyword>
<dbReference type="RefSeq" id="WP_059462268.1">
    <property type="nucleotide sequence ID" value="NZ_CADFEW010000008.1"/>
</dbReference>
<evidence type="ECO:0008006" key="4">
    <source>
        <dbReference type="Google" id="ProtNLM"/>
    </source>
</evidence>
<keyword evidence="1" id="KW-0812">Transmembrane</keyword>
<gene>
    <name evidence="2" type="ORF">I5589_30755</name>
</gene>
<proteinExistence type="predicted"/>
<sequence>MSIAEIIRFLRPDGNHVQWLFLVAMTLLASSSAISVFASARPRNWSKMWARHAETNTADFHADHGSINELSHAVSTRAERFAEMVPGILLILGLLGTFLGLGVALNDAADLLANPPGDSGAMSGTMSGLTHMMSGLGTKFKTSAWGIIAFLSLKAWFAAIGFEDKRLQWCVERFNETLAVARRAHREREDAAHDRLVNAVEALGAQYAAIAVERRAEQSQVITSLAGLQASIDRNGRQAIDTHSMLDGHLCAHQAQQAANQTEVLGSLAALKASIDTLGRQSLDTRSMLDGHLRAHQAQQASNQTELLDSFAALKASTDTLGRQSLNTHAVIETRMREQVDALSATAEHTKETRGSLEGFIAANGKNIDAMRDAGLQMSKGADDVARSAQALGDGVESFRQSVDDTLGKMQEDLRSSIADMNGSFQTSIAAMTEQLSGATEGIGKAAEGISEAVMSLSSGALETLGKVSGMIAESSETQRDALEEFQECGTGIQTSTERATGIMEYMAESIKQGLRSISDACLRMDPIVEKCAMLAGALDTASKSSQTQTGIMERLSKEIDVVSNSLKCAAEAMANARKDDRMARSLDRLVDMSAQSQADFRKGADELFKLLEEINPSVKPAVIHDATAV</sequence>
<protein>
    <recommendedName>
        <fullName evidence="4">MotA/TolQ/ExbB proton channel domain-containing protein</fullName>
    </recommendedName>
</protein>
<name>A0ABS1B4Z3_BURVI</name>
<comment type="caution">
    <text evidence="2">The sequence shown here is derived from an EMBL/GenBank/DDBJ whole genome shotgun (WGS) entry which is preliminary data.</text>
</comment>
<accession>A0ABS1B4Z3</accession>